<comment type="caution">
    <text evidence="1">The sequence shown here is derived from an EMBL/GenBank/DDBJ whole genome shotgun (WGS) entry which is preliminary data.</text>
</comment>
<reference evidence="1 2" key="1">
    <citation type="submission" date="2023-09" db="EMBL/GenBank/DDBJ databases">
        <authorList>
            <person name="Wang M."/>
        </authorList>
    </citation>
    <scope>NUCLEOTIDE SEQUENCE [LARGE SCALE GENOMIC DNA]</scope>
    <source>
        <strain evidence="1">GT-2023</strain>
        <tissue evidence="1">Liver</tissue>
    </source>
</reference>
<accession>A0ABR3LZ38</accession>
<evidence type="ECO:0000313" key="2">
    <source>
        <dbReference type="Proteomes" id="UP001558613"/>
    </source>
</evidence>
<evidence type="ECO:0000313" key="1">
    <source>
        <dbReference type="EMBL" id="KAL1258154.1"/>
    </source>
</evidence>
<dbReference type="EMBL" id="JAYMGO010000017">
    <property type="protein sequence ID" value="KAL1258154.1"/>
    <property type="molecule type" value="Genomic_DNA"/>
</dbReference>
<proteinExistence type="predicted"/>
<gene>
    <name evidence="1" type="ORF">QQF64_011398</name>
</gene>
<dbReference type="Proteomes" id="UP001558613">
    <property type="component" value="Unassembled WGS sequence"/>
</dbReference>
<protein>
    <submittedName>
        <fullName evidence="1">Uncharacterized protein</fullName>
    </submittedName>
</protein>
<organism evidence="1 2">
    <name type="scientific">Cirrhinus molitorella</name>
    <name type="common">mud carp</name>
    <dbReference type="NCBI Taxonomy" id="172907"/>
    <lineage>
        <taxon>Eukaryota</taxon>
        <taxon>Metazoa</taxon>
        <taxon>Chordata</taxon>
        <taxon>Craniata</taxon>
        <taxon>Vertebrata</taxon>
        <taxon>Euteleostomi</taxon>
        <taxon>Actinopterygii</taxon>
        <taxon>Neopterygii</taxon>
        <taxon>Teleostei</taxon>
        <taxon>Ostariophysi</taxon>
        <taxon>Cypriniformes</taxon>
        <taxon>Cyprinidae</taxon>
        <taxon>Labeoninae</taxon>
        <taxon>Labeonini</taxon>
        <taxon>Cirrhinus</taxon>
    </lineage>
</organism>
<keyword evidence="2" id="KW-1185">Reference proteome</keyword>
<name>A0ABR3LZ38_9TELE</name>
<sequence>MVYPLKWTSLTIIAHLESPATASNKINGFLGPQLKISVHQMLAWTDLPTEHHTDLSSFAWMADCYYVL</sequence>